<sequence>MATETGSVAAQPWADGPLQLVPTPQYATKKTDLFTTGATHMCLLHNAILRGYNSIFLQAAHIKEEDKADFIGYCLTWFRFVKSHHDDEEEVLFPKVADVLGDSSVWTQTHEEHESFLAGLGAFHDYLAGLPFPADFSGEKLLAIMATFEVPFENHFRSEIGTIAALADHPKAPVPGSPEADAAFAMFKAWGKATVSKAGTLDVVPFFLLNLDRSTGFENGTWANWPPMPAPIRWGLINIAGSWYGKWWRFASCDAAGQPQVLWALRGEPAAPAAKEDL</sequence>
<dbReference type="Gene3D" id="1.20.120.520">
    <property type="entry name" value="nmb1532 protein domain like"/>
    <property type="match status" value="1"/>
</dbReference>
<dbReference type="Pfam" id="PF01814">
    <property type="entry name" value="Hemerythrin"/>
    <property type="match status" value="1"/>
</dbReference>
<dbReference type="GeneID" id="25974056"/>
<accession>F0XD25</accession>
<gene>
    <name evidence="2" type="ORF">CMQ_1203</name>
</gene>
<dbReference type="Proteomes" id="UP000007796">
    <property type="component" value="Unassembled WGS sequence"/>
</dbReference>
<dbReference type="STRING" id="655863.F0XD25"/>
<dbReference type="InterPro" id="IPR012312">
    <property type="entry name" value="Hemerythrin-like"/>
</dbReference>
<dbReference type="EMBL" id="GL629765">
    <property type="protein sequence ID" value="EFX04275.1"/>
    <property type="molecule type" value="Genomic_DNA"/>
</dbReference>
<dbReference type="PANTHER" id="PTHR38048">
    <property type="entry name" value="EXPRESSED PROTEIN"/>
    <property type="match status" value="1"/>
</dbReference>
<evidence type="ECO:0000259" key="1">
    <source>
        <dbReference type="Pfam" id="PF01814"/>
    </source>
</evidence>
<dbReference type="RefSeq" id="XP_014173757.1">
    <property type="nucleotide sequence ID" value="XM_014318282.1"/>
</dbReference>
<dbReference type="HOGENOM" id="CLU_066708_0_0_1"/>
<name>F0XD25_GROCL</name>
<dbReference type="AlphaFoldDB" id="F0XD25"/>
<evidence type="ECO:0000313" key="3">
    <source>
        <dbReference type="Proteomes" id="UP000007796"/>
    </source>
</evidence>
<protein>
    <recommendedName>
        <fullName evidence="1">Hemerythrin-like domain-containing protein</fullName>
    </recommendedName>
</protein>
<organism evidence="3">
    <name type="scientific">Grosmannia clavigera (strain kw1407 / UAMH 11150)</name>
    <name type="common">Blue stain fungus</name>
    <name type="synonym">Graphiocladiella clavigera</name>
    <dbReference type="NCBI Taxonomy" id="655863"/>
    <lineage>
        <taxon>Eukaryota</taxon>
        <taxon>Fungi</taxon>
        <taxon>Dikarya</taxon>
        <taxon>Ascomycota</taxon>
        <taxon>Pezizomycotina</taxon>
        <taxon>Sordariomycetes</taxon>
        <taxon>Sordariomycetidae</taxon>
        <taxon>Ophiostomatales</taxon>
        <taxon>Ophiostomataceae</taxon>
        <taxon>Leptographium</taxon>
    </lineage>
</organism>
<evidence type="ECO:0000313" key="2">
    <source>
        <dbReference type="EMBL" id="EFX04275.1"/>
    </source>
</evidence>
<keyword evidence="3" id="KW-1185">Reference proteome</keyword>
<proteinExistence type="predicted"/>
<feature type="domain" description="Hemerythrin-like" evidence="1">
    <location>
        <begin position="45"/>
        <end position="163"/>
    </location>
</feature>
<dbReference type="InParanoid" id="F0XD25"/>
<dbReference type="OrthoDB" id="58416at2759"/>
<dbReference type="InterPro" id="IPR053206">
    <property type="entry name" value="Dimeric_xanthone_biosynth"/>
</dbReference>
<dbReference type="PANTHER" id="PTHR38048:SF2">
    <property type="entry name" value="HEMERYTHRIN-LIKE DOMAIN-CONTAINING PROTEIN"/>
    <property type="match status" value="1"/>
</dbReference>
<reference evidence="2 3" key="1">
    <citation type="journal article" date="2011" name="Proc. Natl. Acad. Sci. U.S.A.">
        <title>Genome and transcriptome analyses of the mountain pine beetle-fungal symbiont Grosmannia clavigera, a lodgepole pine pathogen.</title>
        <authorList>
            <person name="DiGuistini S."/>
            <person name="Wang Y."/>
            <person name="Liao N.Y."/>
            <person name="Taylor G."/>
            <person name="Tanguay P."/>
            <person name="Feau N."/>
            <person name="Henrissat B."/>
            <person name="Chan S.K."/>
            <person name="Hesse-Orce U."/>
            <person name="Alamouti S.M."/>
            <person name="Tsui C.K.M."/>
            <person name="Docking R.T."/>
            <person name="Levasseur A."/>
            <person name="Haridas S."/>
            <person name="Robertson G."/>
            <person name="Birol I."/>
            <person name="Holt R.A."/>
            <person name="Marra M.A."/>
            <person name="Hamelin R.C."/>
            <person name="Hirst M."/>
            <person name="Jones S.J.M."/>
            <person name="Bohlmann J."/>
            <person name="Breuil C."/>
        </authorList>
    </citation>
    <scope>NUCLEOTIDE SEQUENCE [LARGE SCALE GENOMIC DNA]</scope>
    <source>
        <strain evidence="3">kw1407 / UAMH 11150</strain>
    </source>
</reference>
<dbReference type="eggNOG" id="ENOG502SH2P">
    <property type="taxonomic scope" value="Eukaryota"/>
</dbReference>